<dbReference type="GO" id="GO:0004366">
    <property type="term" value="F:glycerol-3-phosphate O-acyltransferase activity"/>
    <property type="evidence" value="ECO:0007669"/>
    <property type="project" value="TreeGrafter"/>
</dbReference>
<keyword evidence="7 14" id="KW-1133">Transmembrane helix</keyword>
<evidence type="ECO:0000256" key="11">
    <source>
        <dbReference type="ARBA" id="ARBA00023264"/>
    </source>
</evidence>
<evidence type="ECO:0000313" key="16">
    <source>
        <dbReference type="EMBL" id="KAK4538720.1"/>
    </source>
</evidence>
<dbReference type="GO" id="GO:0005783">
    <property type="term" value="C:endoplasmic reticulum"/>
    <property type="evidence" value="ECO:0007669"/>
    <property type="project" value="TreeGrafter"/>
</dbReference>
<comment type="subcellular location">
    <subcellularLocation>
        <location evidence="1">Membrane</location>
    </subcellularLocation>
</comment>
<dbReference type="PANTHER" id="PTHR23063">
    <property type="entry name" value="PHOSPHOLIPID ACYLTRANSFERASE"/>
    <property type="match status" value="1"/>
</dbReference>
<accession>A0AAV9J2W7</accession>
<dbReference type="GO" id="GO:0016020">
    <property type="term" value="C:membrane"/>
    <property type="evidence" value="ECO:0007669"/>
    <property type="project" value="UniProtKB-SubCell"/>
</dbReference>
<evidence type="ECO:0000256" key="10">
    <source>
        <dbReference type="ARBA" id="ARBA00023209"/>
    </source>
</evidence>
<dbReference type="Proteomes" id="UP001301350">
    <property type="component" value="Unassembled WGS sequence"/>
</dbReference>
<evidence type="ECO:0000256" key="14">
    <source>
        <dbReference type="SAM" id="Phobius"/>
    </source>
</evidence>
<name>A0AAV9J2W7_CYACA</name>
<keyword evidence="11" id="KW-1208">Phospholipid metabolism</keyword>
<keyword evidence="8" id="KW-0443">Lipid metabolism</keyword>
<dbReference type="GO" id="GO:0019432">
    <property type="term" value="P:triglyceride biosynthetic process"/>
    <property type="evidence" value="ECO:0007669"/>
    <property type="project" value="TreeGrafter"/>
</dbReference>
<evidence type="ECO:0000313" key="17">
    <source>
        <dbReference type="Proteomes" id="UP001301350"/>
    </source>
</evidence>
<feature type="transmembrane region" description="Helical" evidence="14">
    <location>
        <begin position="192"/>
        <end position="212"/>
    </location>
</feature>
<keyword evidence="4" id="KW-0444">Lipid biosynthesis</keyword>
<dbReference type="SUPFAM" id="SSF69593">
    <property type="entry name" value="Glycerol-3-phosphate (1)-acyltransferase"/>
    <property type="match status" value="1"/>
</dbReference>
<dbReference type="PANTHER" id="PTHR23063:SF2">
    <property type="entry name" value="GLYCEROL-3-PHOSPHATE ACYLTRANSFERASE 4, ISOFORM D-RELATED"/>
    <property type="match status" value="1"/>
</dbReference>
<keyword evidence="17" id="KW-1185">Reference proteome</keyword>
<organism evidence="16 17">
    <name type="scientific">Cyanidium caldarium</name>
    <name type="common">Red alga</name>
    <dbReference type="NCBI Taxonomy" id="2771"/>
    <lineage>
        <taxon>Eukaryota</taxon>
        <taxon>Rhodophyta</taxon>
        <taxon>Bangiophyceae</taxon>
        <taxon>Cyanidiales</taxon>
        <taxon>Cyanidiaceae</taxon>
        <taxon>Cyanidium</taxon>
    </lineage>
</organism>
<evidence type="ECO:0000256" key="5">
    <source>
        <dbReference type="ARBA" id="ARBA00022679"/>
    </source>
</evidence>
<evidence type="ECO:0000256" key="12">
    <source>
        <dbReference type="ARBA" id="ARBA00023315"/>
    </source>
</evidence>
<keyword evidence="6 14" id="KW-0812">Transmembrane</keyword>
<evidence type="ECO:0000256" key="2">
    <source>
        <dbReference type="ARBA" id="ARBA00005189"/>
    </source>
</evidence>
<proteinExistence type="inferred from homology"/>
<dbReference type="GO" id="GO:0008654">
    <property type="term" value="P:phospholipid biosynthetic process"/>
    <property type="evidence" value="ECO:0007669"/>
    <property type="project" value="UniProtKB-KW"/>
</dbReference>
<feature type="compositionally biased region" description="Low complexity" evidence="13">
    <location>
        <begin position="442"/>
        <end position="453"/>
    </location>
</feature>
<dbReference type="EMBL" id="JANCYW010000019">
    <property type="protein sequence ID" value="KAK4538720.1"/>
    <property type="molecule type" value="Genomic_DNA"/>
</dbReference>
<protein>
    <recommendedName>
        <fullName evidence="15">Phospholipid/glycerol acyltransferase domain-containing protein</fullName>
    </recommendedName>
</protein>
<gene>
    <name evidence="16" type="ORF">CDCA_CDCA19G4745</name>
</gene>
<feature type="region of interest" description="Disordered" evidence="13">
    <location>
        <begin position="1"/>
        <end position="38"/>
    </location>
</feature>
<sequence length="470" mass="52748">MRAEAHRGRGAAADPLSRRSSAHLQRDDSRGDLGSAASLTRSKTRTAAALLRATESLTDLTGVVRGEGVAAAEREGVQERFERALMESLLVERDTDKALPRLVMPLPLLSEAVEDIVQDDFTRCFQRTKVPAWNWNAYLFVGWLVGVVLRYGILFPLRVLCILVGSVAFGAAMMVTRLVARHNPQRRQRLERHLIVLYSACWIMSTSGVIAYHGKRPRMRPHAIYVANHSSLIDLLVLQQLCAFATVGQLHGGLIGLVQQHVLDCLGCIWFSRDDLRDRHLVRRRIEQHLAQSDVPPLLIFPEGTCVNNEYCLMFKKGAFEIPGAVVYPVAIKYHKLFADAFWNSQEESFAWHMVRIWTSWALVADVFFLDPMVQGELDAQETPTEFAARVKQAICEAAGLKPVEIDGYYKRMQASDKYIKARRRQLADVLLQSLEADRAAAAAERPAASEPSWTDSPGDGVKRSRTTRF</sequence>
<evidence type="ECO:0000256" key="1">
    <source>
        <dbReference type="ARBA" id="ARBA00004370"/>
    </source>
</evidence>
<evidence type="ECO:0000256" key="7">
    <source>
        <dbReference type="ARBA" id="ARBA00022989"/>
    </source>
</evidence>
<keyword evidence="5" id="KW-0808">Transferase</keyword>
<comment type="similarity">
    <text evidence="3">Belongs to the 1-acyl-sn-glycerol-3-phosphate acyltransferase family.</text>
</comment>
<dbReference type="Pfam" id="PF01553">
    <property type="entry name" value="Acyltransferase"/>
    <property type="match status" value="1"/>
</dbReference>
<dbReference type="SMART" id="SM00563">
    <property type="entry name" value="PlsC"/>
    <property type="match status" value="1"/>
</dbReference>
<comment type="caution">
    <text evidence="16">The sequence shown here is derived from an EMBL/GenBank/DDBJ whole genome shotgun (WGS) entry which is preliminary data.</text>
</comment>
<dbReference type="InterPro" id="IPR045252">
    <property type="entry name" value="LPCAT1-like"/>
</dbReference>
<feature type="region of interest" description="Disordered" evidence="13">
    <location>
        <begin position="442"/>
        <end position="470"/>
    </location>
</feature>
<keyword evidence="12" id="KW-0012">Acyltransferase</keyword>
<evidence type="ECO:0000256" key="9">
    <source>
        <dbReference type="ARBA" id="ARBA00023136"/>
    </source>
</evidence>
<keyword evidence="10" id="KW-0594">Phospholipid biosynthesis</keyword>
<evidence type="ECO:0000256" key="13">
    <source>
        <dbReference type="SAM" id="MobiDB-lite"/>
    </source>
</evidence>
<evidence type="ECO:0000256" key="3">
    <source>
        <dbReference type="ARBA" id="ARBA00008655"/>
    </source>
</evidence>
<evidence type="ECO:0000256" key="4">
    <source>
        <dbReference type="ARBA" id="ARBA00022516"/>
    </source>
</evidence>
<dbReference type="InterPro" id="IPR002123">
    <property type="entry name" value="Plipid/glycerol_acylTrfase"/>
</dbReference>
<evidence type="ECO:0000256" key="6">
    <source>
        <dbReference type="ARBA" id="ARBA00022692"/>
    </source>
</evidence>
<evidence type="ECO:0000256" key="8">
    <source>
        <dbReference type="ARBA" id="ARBA00023098"/>
    </source>
</evidence>
<comment type="pathway">
    <text evidence="2">Lipid metabolism.</text>
</comment>
<dbReference type="CDD" id="cd07991">
    <property type="entry name" value="LPLAT_LPCAT1-like"/>
    <property type="match status" value="1"/>
</dbReference>
<reference evidence="16 17" key="1">
    <citation type="submission" date="2022-07" db="EMBL/GenBank/DDBJ databases">
        <title>Genome-wide signatures of adaptation to extreme environments.</title>
        <authorList>
            <person name="Cho C.H."/>
            <person name="Yoon H.S."/>
        </authorList>
    </citation>
    <scope>NUCLEOTIDE SEQUENCE [LARGE SCALE GENOMIC DNA]</scope>
    <source>
        <strain evidence="16 17">DBV 063 E5</strain>
    </source>
</reference>
<feature type="domain" description="Phospholipid/glycerol acyltransferase" evidence="15">
    <location>
        <begin position="223"/>
        <end position="335"/>
    </location>
</feature>
<dbReference type="AlphaFoldDB" id="A0AAV9J2W7"/>
<feature type="transmembrane region" description="Helical" evidence="14">
    <location>
        <begin position="157"/>
        <end position="180"/>
    </location>
</feature>
<evidence type="ECO:0000259" key="15">
    <source>
        <dbReference type="SMART" id="SM00563"/>
    </source>
</evidence>
<keyword evidence="9 14" id="KW-0472">Membrane</keyword>
<feature type="transmembrane region" description="Helical" evidence="14">
    <location>
        <begin position="133"/>
        <end position="151"/>
    </location>
</feature>